<accession>X1MSH3</accession>
<sequence>MIGDGLFLSGPVFTLLKSHSKYAIAVMKDKTRQIYEEVVALSNITEPAIYRQNKTCYRVWEHKISGLWDGYKGEVIAIKSEETTTIRRHSREAGSDLKWEHIKKKAEWMWVTNLPGTGDLKNTVRVCHCRWQIENQCFNETA</sequence>
<proteinExistence type="predicted"/>
<dbReference type="AlphaFoldDB" id="X1MSH3"/>
<evidence type="ECO:0008006" key="2">
    <source>
        <dbReference type="Google" id="ProtNLM"/>
    </source>
</evidence>
<dbReference type="EMBL" id="BARV01012906">
    <property type="protein sequence ID" value="GAI09349.1"/>
    <property type="molecule type" value="Genomic_DNA"/>
</dbReference>
<gene>
    <name evidence="1" type="ORF">S06H3_23650</name>
</gene>
<organism evidence="1">
    <name type="scientific">marine sediment metagenome</name>
    <dbReference type="NCBI Taxonomy" id="412755"/>
    <lineage>
        <taxon>unclassified sequences</taxon>
        <taxon>metagenomes</taxon>
        <taxon>ecological metagenomes</taxon>
    </lineage>
</organism>
<reference evidence="1" key="1">
    <citation type="journal article" date="2014" name="Front. Microbiol.">
        <title>High frequency of phylogenetically diverse reductive dehalogenase-homologous genes in deep subseafloor sedimentary metagenomes.</title>
        <authorList>
            <person name="Kawai M."/>
            <person name="Futagami T."/>
            <person name="Toyoda A."/>
            <person name="Takaki Y."/>
            <person name="Nishi S."/>
            <person name="Hori S."/>
            <person name="Arai W."/>
            <person name="Tsubouchi T."/>
            <person name="Morono Y."/>
            <person name="Uchiyama I."/>
            <person name="Ito T."/>
            <person name="Fujiyama A."/>
            <person name="Inagaki F."/>
            <person name="Takami H."/>
        </authorList>
    </citation>
    <scope>NUCLEOTIDE SEQUENCE</scope>
    <source>
        <strain evidence="1">Expedition CK06-06</strain>
    </source>
</reference>
<evidence type="ECO:0000313" key="1">
    <source>
        <dbReference type="EMBL" id="GAI09349.1"/>
    </source>
</evidence>
<comment type="caution">
    <text evidence="1">The sequence shown here is derived from an EMBL/GenBank/DDBJ whole genome shotgun (WGS) entry which is preliminary data.</text>
</comment>
<name>X1MSH3_9ZZZZ</name>
<protein>
    <recommendedName>
        <fullName evidence="2">Transposase IS4-like domain-containing protein</fullName>
    </recommendedName>
</protein>
<feature type="non-terminal residue" evidence="1">
    <location>
        <position position="142"/>
    </location>
</feature>